<accession>A0A8J4R2E6</accession>
<keyword evidence="2" id="KW-1185">Reference proteome</keyword>
<protein>
    <submittedName>
        <fullName evidence="1">Uncharacterized protein</fullName>
    </submittedName>
</protein>
<sequence length="26" mass="2943">ALYRTKFCHDAIVFAIDITPHGFGFC</sequence>
<gene>
    <name evidence="1" type="ORF">CMV_012207</name>
</gene>
<feature type="non-terminal residue" evidence="1">
    <location>
        <position position="1"/>
    </location>
</feature>
<proteinExistence type="predicted"/>
<dbReference type="Proteomes" id="UP000737018">
    <property type="component" value="Unassembled WGS sequence"/>
</dbReference>
<reference evidence="1" key="1">
    <citation type="submission" date="2020-03" db="EMBL/GenBank/DDBJ databases">
        <title>Castanea mollissima Vanexum genome sequencing.</title>
        <authorList>
            <person name="Staton M."/>
        </authorList>
    </citation>
    <scope>NUCLEOTIDE SEQUENCE</scope>
    <source>
        <tissue evidence="1">Leaf</tissue>
    </source>
</reference>
<dbReference type="AlphaFoldDB" id="A0A8J4R2E6"/>
<evidence type="ECO:0000313" key="2">
    <source>
        <dbReference type="Proteomes" id="UP000737018"/>
    </source>
</evidence>
<name>A0A8J4R2E6_9ROSI</name>
<organism evidence="1 2">
    <name type="scientific">Castanea mollissima</name>
    <name type="common">Chinese chestnut</name>
    <dbReference type="NCBI Taxonomy" id="60419"/>
    <lineage>
        <taxon>Eukaryota</taxon>
        <taxon>Viridiplantae</taxon>
        <taxon>Streptophyta</taxon>
        <taxon>Embryophyta</taxon>
        <taxon>Tracheophyta</taxon>
        <taxon>Spermatophyta</taxon>
        <taxon>Magnoliopsida</taxon>
        <taxon>eudicotyledons</taxon>
        <taxon>Gunneridae</taxon>
        <taxon>Pentapetalae</taxon>
        <taxon>rosids</taxon>
        <taxon>fabids</taxon>
        <taxon>Fagales</taxon>
        <taxon>Fagaceae</taxon>
        <taxon>Castanea</taxon>
    </lineage>
</organism>
<dbReference type="EMBL" id="JRKL02001548">
    <property type="protein sequence ID" value="KAF3963397.1"/>
    <property type="molecule type" value="Genomic_DNA"/>
</dbReference>
<comment type="caution">
    <text evidence="1">The sequence shown here is derived from an EMBL/GenBank/DDBJ whole genome shotgun (WGS) entry which is preliminary data.</text>
</comment>
<evidence type="ECO:0000313" key="1">
    <source>
        <dbReference type="EMBL" id="KAF3963397.1"/>
    </source>
</evidence>